<dbReference type="AlphaFoldDB" id="A0A699WMN6"/>
<evidence type="ECO:0000256" key="1">
    <source>
        <dbReference type="SAM" id="Phobius"/>
    </source>
</evidence>
<protein>
    <submittedName>
        <fullName evidence="2">Uncharacterized protein</fullName>
    </submittedName>
</protein>
<feature type="non-terminal residue" evidence="2">
    <location>
        <position position="1"/>
    </location>
</feature>
<accession>A0A699WMN6</accession>
<dbReference type="EMBL" id="BKCJ011715082">
    <property type="protein sequence ID" value="GFD48099.1"/>
    <property type="molecule type" value="Genomic_DNA"/>
</dbReference>
<feature type="transmembrane region" description="Helical" evidence="1">
    <location>
        <begin position="31"/>
        <end position="53"/>
    </location>
</feature>
<sequence>FENRPCLNLKNSTIFSCSASIRSTSEGITGLVAMAGCFLVAAAVSLGAATTIVVGVRVEIGVKGVVDEAEPPLFFLALTFGFGAASPMAQA</sequence>
<proteinExistence type="predicted"/>
<comment type="caution">
    <text evidence="2">The sequence shown here is derived from an EMBL/GenBank/DDBJ whole genome shotgun (WGS) entry which is preliminary data.</text>
</comment>
<keyword evidence="1" id="KW-1133">Transmembrane helix</keyword>
<keyword evidence="1" id="KW-0812">Transmembrane</keyword>
<keyword evidence="1" id="KW-0472">Membrane</keyword>
<gene>
    <name evidence="2" type="ORF">Tci_920068</name>
</gene>
<organism evidence="2">
    <name type="scientific">Tanacetum cinerariifolium</name>
    <name type="common">Dalmatian daisy</name>
    <name type="synonym">Chrysanthemum cinerariifolium</name>
    <dbReference type="NCBI Taxonomy" id="118510"/>
    <lineage>
        <taxon>Eukaryota</taxon>
        <taxon>Viridiplantae</taxon>
        <taxon>Streptophyta</taxon>
        <taxon>Embryophyta</taxon>
        <taxon>Tracheophyta</taxon>
        <taxon>Spermatophyta</taxon>
        <taxon>Magnoliopsida</taxon>
        <taxon>eudicotyledons</taxon>
        <taxon>Gunneridae</taxon>
        <taxon>Pentapetalae</taxon>
        <taxon>asterids</taxon>
        <taxon>campanulids</taxon>
        <taxon>Asterales</taxon>
        <taxon>Asteraceae</taxon>
        <taxon>Asteroideae</taxon>
        <taxon>Anthemideae</taxon>
        <taxon>Anthemidinae</taxon>
        <taxon>Tanacetum</taxon>
    </lineage>
</organism>
<reference evidence="2" key="1">
    <citation type="journal article" date="2019" name="Sci. Rep.">
        <title>Draft genome of Tanacetum cinerariifolium, the natural source of mosquito coil.</title>
        <authorList>
            <person name="Yamashiro T."/>
            <person name="Shiraishi A."/>
            <person name="Satake H."/>
            <person name="Nakayama K."/>
        </authorList>
    </citation>
    <scope>NUCLEOTIDE SEQUENCE</scope>
</reference>
<name>A0A699WMN6_TANCI</name>
<evidence type="ECO:0000313" key="2">
    <source>
        <dbReference type="EMBL" id="GFD48099.1"/>
    </source>
</evidence>